<gene>
    <name evidence="1" type="ORF">O5398_05240</name>
</gene>
<dbReference type="RefSeq" id="WP_231932108.1">
    <property type="nucleotide sequence ID" value="NZ_CP017140.1"/>
</dbReference>
<dbReference type="AlphaFoldDB" id="A0AAQ2X1T2"/>
<sequence>MKILLLLPLKLLSLFKDATDLVRIILNVHLSELRLSKIKKFKDKNVIEKIDSLLKEVLSIRQNVIIELKCV</sequence>
<accession>A0AAQ2X1T2</accession>
<evidence type="ECO:0000313" key="2">
    <source>
        <dbReference type="Proteomes" id="UP001164544"/>
    </source>
</evidence>
<proteinExistence type="predicted"/>
<name>A0AAQ2X1T2_9SPIR</name>
<evidence type="ECO:0000313" key="1">
    <source>
        <dbReference type="EMBL" id="WAZ91538.1"/>
    </source>
</evidence>
<geneLocation type="plasmid" evidence="1 2">
    <name>p410-lp72</name>
</geneLocation>
<keyword evidence="1" id="KW-0614">Plasmid</keyword>
<dbReference type="Proteomes" id="UP001164544">
    <property type="component" value="Plasmid p410-lp72"/>
</dbReference>
<dbReference type="EMBL" id="CP114639">
    <property type="protein sequence ID" value="WAZ91538.1"/>
    <property type="molecule type" value="Genomic_DNA"/>
</dbReference>
<reference evidence="1" key="1">
    <citation type="submission" date="2022-12" db="EMBL/GenBank/DDBJ databases">
        <title>B. miyamotoi WGS.</title>
        <authorList>
            <person name="Kuleshov K.V."/>
            <person name="Hoornstra D."/>
            <person name="Hovius J.W."/>
            <person name="Platonov A.E."/>
            <person name="Telford S.R. III."/>
        </authorList>
    </citation>
    <scope>NUCLEOTIDE SEQUENCE</scope>
    <source>
        <strain evidence="1">410</strain>
        <plasmid evidence="1">p410-lp72</plasmid>
    </source>
</reference>
<organism evidence="1 2">
    <name type="scientific">Borrelia miyamotoi</name>
    <dbReference type="NCBI Taxonomy" id="47466"/>
    <lineage>
        <taxon>Bacteria</taxon>
        <taxon>Pseudomonadati</taxon>
        <taxon>Spirochaetota</taxon>
        <taxon>Spirochaetia</taxon>
        <taxon>Spirochaetales</taxon>
        <taxon>Borreliaceae</taxon>
        <taxon>Borrelia</taxon>
    </lineage>
</organism>
<protein>
    <submittedName>
        <fullName evidence="1">Uncharacterized protein</fullName>
    </submittedName>
</protein>